<sequence length="114" mass="12170">MSLRKVLTTALLATTLSLPVAAMSLNEAMSSLAQAKSAGLVGEMSNGYLGVVKNEGSASEIAQLINEARKKEYQALAKKNGITLNDIEKMAGQKAQEKTPAGQYININSTWKKK</sequence>
<gene>
    <name evidence="2" type="ORF">DM558_04500</name>
</gene>
<keyword evidence="3" id="KW-1185">Reference proteome</keyword>
<keyword evidence="1" id="KW-0732">Signal</keyword>
<dbReference type="RefSeq" id="WP_127162226.1">
    <property type="nucleotide sequence ID" value="NZ_CP029822.1"/>
</dbReference>
<dbReference type="InterPro" id="IPR008309">
    <property type="entry name" value="YdbL"/>
</dbReference>
<dbReference type="PIRSF" id="PIRSF025560">
    <property type="entry name" value="UCP025560"/>
    <property type="match status" value="1"/>
</dbReference>
<reference evidence="3" key="1">
    <citation type="submission" date="2018-06" db="EMBL/GenBank/DDBJ databases">
        <title>Complete genome of Pseudomonas insecticola strain QZS01.</title>
        <authorList>
            <person name="Wang J."/>
            <person name="Su Q."/>
        </authorList>
    </citation>
    <scope>NUCLEOTIDE SEQUENCE [LARGE SCALE GENOMIC DNA]</scope>
    <source>
        <strain evidence="3">QZS01</strain>
    </source>
</reference>
<dbReference type="KEGG" id="emo:DM558_04500"/>
<organism evidence="2 3">
    <name type="scientific">Entomomonas moraniae</name>
    <dbReference type="NCBI Taxonomy" id="2213226"/>
    <lineage>
        <taxon>Bacteria</taxon>
        <taxon>Pseudomonadati</taxon>
        <taxon>Pseudomonadota</taxon>
        <taxon>Gammaproteobacteria</taxon>
        <taxon>Pseudomonadales</taxon>
        <taxon>Pseudomonadaceae</taxon>
        <taxon>Entomomonas</taxon>
    </lineage>
</organism>
<accession>A0A3Q9JLW8</accession>
<dbReference type="AlphaFoldDB" id="A0A3Q9JLW8"/>
<dbReference type="Pfam" id="PF07027">
    <property type="entry name" value="DUF1318"/>
    <property type="match status" value="1"/>
</dbReference>
<dbReference type="EMBL" id="CP029822">
    <property type="protein sequence ID" value="AZS50080.1"/>
    <property type="molecule type" value="Genomic_DNA"/>
</dbReference>
<dbReference type="Proteomes" id="UP000273143">
    <property type="component" value="Chromosome"/>
</dbReference>
<evidence type="ECO:0000313" key="3">
    <source>
        <dbReference type="Proteomes" id="UP000273143"/>
    </source>
</evidence>
<feature type="signal peptide" evidence="1">
    <location>
        <begin position="1"/>
        <end position="22"/>
    </location>
</feature>
<feature type="chain" id="PRO_5018789981" evidence="1">
    <location>
        <begin position="23"/>
        <end position="114"/>
    </location>
</feature>
<proteinExistence type="predicted"/>
<protein>
    <submittedName>
        <fullName evidence="2">DUF1318 domain-containing protein</fullName>
    </submittedName>
</protein>
<evidence type="ECO:0000313" key="2">
    <source>
        <dbReference type="EMBL" id="AZS50080.1"/>
    </source>
</evidence>
<evidence type="ECO:0000256" key="1">
    <source>
        <dbReference type="SAM" id="SignalP"/>
    </source>
</evidence>
<name>A0A3Q9JLW8_9GAMM</name>